<gene>
    <name evidence="12" type="ORF">KEM09_18035</name>
</gene>
<keyword evidence="8" id="KW-1015">Disulfide bond</keyword>
<keyword evidence="3" id="KW-0479">Metal-binding</keyword>
<dbReference type="InterPro" id="IPR008754">
    <property type="entry name" value="Peptidase_M43"/>
</dbReference>
<protein>
    <submittedName>
        <fullName evidence="12">Zinc-dependent metalloprotease</fullName>
    </submittedName>
</protein>
<dbReference type="Proteomes" id="UP000721861">
    <property type="component" value="Unassembled WGS sequence"/>
</dbReference>
<evidence type="ECO:0000256" key="5">
    <source>
        <dbReference type="ARBA" id="ARBA00022801"/>
    </source>
</evidence>
<name>A0ABS5KE88_9BACT</name>
<organism evidence="12 13">
    <name type="scientific">Carboxylicivirga mesophila</name>
    <dbReference type="NCBI Taxonomy" id="1166478"/>
    <lineage>
        <taxon>Bacteria</taxon>
        <taxon>Pseudomonadati</taxon>
        <taxon>Bacteroidota</taxon>
        <taxon>Bacteroidia</taxon>
        <taxon>Marinilabiliales</taxon>
        <taxon>Marinilabiliaceae</taxon>
        <taxon>Carboxylicivirga</taxon>
    </lineage>
</organism>
<evidence type="ECO:0000256" key="2">
    <source>
        <dbReference type="ARBA" id="ARBA00022670"/>
    </source>
</evidence>
<evidence type="ECO:0000256" key="6">
    <source>
        <dbReference type="ARBA" id="ARBA00022833"/>
    </source>
</evidence>
<dbReference type="EMBL" id="JAGUCN010000025">
    <property type="protein sequence ID" value="MBS2213320.1"/>
    <property type="molecule type" value="Genomic_DNA"/>
</dbReference>
<dbReference type="InterPro" id="IPR024079">
    <property type="entry name" value="MetalloPept_cat_dom_sf"/>
</dbReference>
<dbReference type="PANTHER" id="PTHR47466:SF1">
    <property type="entry name" value="METALLOPROTEASE MEP1 (AFU_ORTHOLOGUE AFUA_1G07730)-RELATED"/>
    <property type="match status" value="1"/>
</dbReference>
<sequence length="386" mass="43539">MRKILLLALFFSALAGYAQDVKPEHVCSTTDVHALPAHALSMLKATGREYHIPVVFHVFDPYNPQSKLSLDKAQKVIKLLNENFAAKNPMISQVQDVFKPLIQDSKIVFHLAQKDPYGNATNGITYHTRDIKGDNPGCNATLKRQANWNMGGDYSGIQRYLQIWVTYNVNSSNNGTGWSYLPDTDGGGKMAGIVYNHKYLYGTSSDNVLAHEVGHYLGLSHTFGSSYDYCGDDGIDDTPETRCYTWECRKGNLCNDGLVNTENFMDYSGCTSMFTKGQIQYMHYWLEHEYRSNLWSEDNQKFTGIYDEVTVGINDEFNNHIKVYPNPSKGVINITGLPGFKAELYDVLGNRVAHSDNQPVYFHVPGMYFLKIIVGEKSVTKKIMIQ</sequence>
<dbReference type="InterPro" id="IPR026444">
    <property type="entry name" value="Secre_tail"/>
</dbReference>
<keyword evidence="2" id="KW-0645">Protease</keyword>
<dbReference type="GO" id="GO:0008237">
    <property type="term" value="F:metallopeptidase activity"/>
    <property type="evidence" value="ECO:0007669"/>
    <property type="project" value="UniProtKB-KW"/>
</dbReference>
<dbReference type="Gene3D" id="3.40.390.10">
    <property type="entry name" value="Collagenase (Catalytic Domain)"/>
    <property type="match status" value="1"/>
</dbReference>
<feature type="domain" description="Peptidase M43 pregnancy-associated plasma-A" evidence="10">
    <location>
        <begin position="159"/>
        <end position="286"/>
    </location>
</feature>
<feature type="signal peptide" evidence="9">
    <location>
        <begin position="1"/>
        <end position="18"/>
    </location>
</feature>
<dbReference type="Pfam" id="PF18962">
    <property type="entry name" value="Por_Secre_tail"/>
    <property type="match status" value="1"/>
</dbReference>
<evidence type="ECO:0000256" key="9">
    <source>
        <dbReference type="SAM" id="SignalP"/>
    </source>
</evidence>
<keyword evidence="4 9" id="KW-0732">Signal</keyword>
<evidence type="ECO:0000256" key="4">
    <source>
        <dbReference type="ARBA" id="ARBA00022729"/>
    </source>
</evidence>
<evidence type="ECO:0000256" key="8">
    <source>
        <dbReference type="ARBA" id="ARBA00023157"/>
    </source>
</evidence>
<feature type="chain" id="PRO_5046229003" evidence="9">
    <location>
        <begin position="19"/>
        <end position="386"/>
    </location>
</feature>
<evidence type="ECO:0000313" key="13">
    <source>
        <dbReference type="Proteomes" id="UP000721861"/>
    </source>
</evidence>
<dbReference type="RefSeq" id="WP_212230435.1">
    <property type="nucleotide sequence ID" value="NZ_JAGUCN010000025.1"/>
</dbReference>
<reference evidence="12 13" key="1">
    <citation type="journal article" date="2014" name="Int. J. Syst. Evol. Microbiol.">
        <title>Carboxylicivirga gen. nov. in the family Marinilabiliaceae with two novel species, Carboxylicivirga mesophila sp. nov. and Carboxylicivirga taeanensis sp. nov., and reclassification of Cytophaga fermentans as Saccharicrinis fermentans gen. nov., comb. nov.</title>
        <authorList>
            <person name="Yang S.H."/>
            <person name="Seo H.S."/>
            <person name="Woo J.H."/>
            <person name="Oh H.M."/>
            <person name="Jang H."/>
            <person name="Lee J.H."/>
            <person name="Kim S.J."/>
            <person name="Kwon K.K."/>
        </authorList>
    </citation>
    <scope>NUCLEOTIDE SEQUENCE [LARGE SCALE GENOMIC DNA]</scope>
    <source>
        <strain evidence="12 13">JCM 18290</strain>
    </source>
</reference>
<accession>A0ABS5KE88</accession>
<evidence type="ECO:0000313" key="12">
    <source>
        <dbReference type="EMBL" id="MBS2213320.1"/>
    </source>
</evidence>
<comment type="similarity">
    <text evidence="1">Belongs to the peptidase M43B family.</text>
</comment>
<dbReference type="Pfam" id="PF05572">
    <property type="entry name" value="Peptidase_M43"/>
    <property type="match status" value="1"/>
</dbReference>
<keyword evidence="6" id="KW-0862">Zinc</keyword>
<evidence type="ECO:0000256" key="7">
    <source>
        <dbReference type="ARBA" id="ARBA00023049"/>
    </source>
</evidence>
<comment type="caution">
    <text evidence="12">The sequence shown here is derived from an EMBL/GenBank/DDBJ whole genome shotgun (WGS) entry which is preliminary data.</text>
</comment>
<feature type="domain" description="Secretion system C-terminal sorting" evidence="11">
    <location>
        <begin position="323"/>
        <end position="385"/>
    </location>
</feature>
<evidence type="ECO:0000259" key="11">
    <source>
        <dbReference type="Pfam" id="PF18962"/>
    </source>
</evidence>
<evidence type="ECO:0000259" key="10">
    <source>
        <dbReference type="Pfam" id="PF05572"/>
    </source>
</evidence>
<proteinExistence type="inferred from homology"/>
<dbReference type="PANTHER" id="PTHR47466">
    <property type="match status" value="1"/>
</dbReference>
<keyword evidence="5" id="KW-0378">Hydrolase</keyword>
<keyword evidence="13" id="KW-1185">Reference proteome</keyword>
<dbReference type="SUPFAM" id="SSF55486">
    <property type="entry name" value="Metalloproteases ('zincins'), catalytic domain"/>
    <property type="match status" value="1"/>
</dbReference>
<evidence type="ECO:0000256" key="3">
    <source>
        <dbReference type="ARBA" id="ARBA00022723"/>
    </source>
</evidence>
<evidence type="ECO:0000256" key="1">
    <source>
        <dbReference type="ARBA" id="ARBA00008721"/>
    </source>
</evidence>
<keyword evidence="7 12" id="KW-0482">Metalloprotease</keyword>
<dbReference type="NCBIfam" id="TIGR04183">
    <property type="entry name" value="Por_Secre_tail"/>
    <property type="match status" value="1"/>
</dbReference>